<dbReference type="EMBL" id="CP060636">
    <property type="protein sequence ID" value="QNM13429.1"/>
    <property type="molecule type" value="Genomic_DNA"/>
</dbReference>
<reference evidence="2 3" key="1">
    <citation type="submission" date="2020-08" db="EMBL/GenBank/DDBJ databases">
        <authorList>
            <person name="Liu C."/>
            <person name="Sun Q."/>
        </authorList>
    </citation>
    <scope>NUCLEOTIDE SEQUENCE [LARGE SCALE GENOMIC DNA]</scope>
    <source>
        <strain evidence="2 3">NSJ-61</strain>
    </source>
</reference>
<gene>
    <name evidence="2" type="ORF">H9Q80_05635</name>
</gene>
<accession>A0A7G9GRJ7</accession>
<protein>
    <submittedName>
        <fullName evidence="2">Uncharacterized protein</fullName>
    </submittedName>
</protein>
<keyword evidence="3" id="KW-1185">Reference proteome</keyword>
<dbReference type="PANTHER" id="PTHR30287">
    <property type="entry name" value="MEMBRANE COMPONENT OF PREDICTED ABC SUPERFAMILY METABOLITE UPTAKE TRANSPORTER"/>
    <property type="match status" value="1"/>
</dbReference>
<feature type="transmembrane region" description="Helical" evidence="1">
    <location>
        <begin position="739"/>
        <end position="757"/>
    </location>
</feature>
<evidence type="ECO:0000313" key="3">
    <source>
        <dbReference type="Proteomes" id="UP000515856"/>
    </source>
</evidence>
<feature type="transmembrane region" description="Helical" evidence="1">
    <location>
        <begin position="20"/>
        <end position="39"/>
    </location>
</feature>
<feature type="transmembrane region" description="Helical" evidence="1">
    <location>
        <begin position="390"/>
        <end position="418"/>
    </location>
</feature>
<dbReference type="Proteomes" id="UP000515856">
    <property type="component" value="Chromosome"/>
</dbReference>
<feature type="transmembrane region" description="Helical" evidence="1">
    <location>
        <begin position="439"/>
        <end position="461"/>
    </location>
</feature>
<feature type="transmembrane region" description="Helical" evidence="1">
    <location>
        <begin position="702"/>
        <end position="727"/>
    </location>
</feature>
<dbReference type="KEGG" id="ehn:H9Q80_05635"/>
<name>A0A7G9GRJ7_9FIRM</name>
<feature type="transmembrane region" description="Helical" evidence="1">
    <location>
        <begin position="651"/>
        <end position="673"/>
    </location>
</feature>
<dbReference type="GO" id="GO:0005886">
    <property type="term" value="C:plasma membrane"/>
    <property type="evidence" value="ECO:0007669"/>
    <property type="project" value="TreeGrafter"/>
</dbReference>
<keyword evidence="1" id="KW-0472">Membrane</keyword>
<dbReference type="AlphaFoldDB" id="A0A7G9GRJ7"/>
<organism evidence="2 3">
    <name type="scientific">[Eubacterium] hominis</name>
    <dbReference type="NCBI Taxonomy" id="2764325"/>
    <lineage>
        <taxon>Bacteria</taxon>
        <taxon>Bacillati</taxon>
        <taxon>Bacillota</taxon>
        <taxon>Erysipelotrichia</taxon>
        <taxon>Erysipelotrichales</taxon>
        <taxon>Erysipelotrichaceae</taxon>
        <taxon>Amedibacillus</taxon>
    </lineage>
</organism>
<dbReference type="InterPro" id="IPR038766">
    <property type="entry name" value="Membrane_comp_ABC_pdt"/>
</dbReference>
<evidence type="ECO:0000313" key="2">
    <source>
        <dbReference type="EMBL" id="QNM13429.1"/>
    </source>
</evidence>
<feature type="transmembrane region" description="Helical" evidence="1">
    <location>
        <begin position="317"/>
        <end position="336"/>
    </location>
</feature>
<keyword evidence="1" id="KW-1133">Transmembrane helix</keyword>
<feature type="transmembrane region" description="Helical" evidence="1">
    <location>
        <begin position="228"/>
        <end position="255"/>
    </location>
</feature>
<evidence type="ECO:0000256" key="1">
    <source>
        <dbReference type="SAM" id="Phobius"/>
    </source>
</evidence>
<proteinExistence type="predicted"/>
<feature type="transmembrane region" description="Helical" evidence="1">
    <location>
        <begin position="367"/>
        <end position="384"/>
    </location>
</feature>
<dbReference type="RefSeq" id="WP_117536602.1">
    <property type="nucleotide sequence ID" value="NZ_CP060636.1"/>
</dbReference>
<feature type="transmembrane region" description="Helical" evidence="1">
    <location>
        <begin position="282"/>
        <end position="305"/>
    </location>
</feature>
<sequence>MKANEIFKLYNLKNMKSNTILLLLLSVSIMITMTISLVIPQLEAAKQKEIDYAMSKCTDSSLMITQSYPSEKFYTELFELQKKGLKIDQINYAPIYMNINNNKNMLYLFSGYEYIKKDTAVISKNLADDFNIKVGDKIKLDSVNLNEKVTVSAIENLPVDITDTAQITGYIKTNNIIPTYNSDMNIYLLDCRNPIQMKDSLKKIEPGYSYKTYDERYRDLFQHLDIQIAALNLIGIVGYLLAIAVCLTGLMMIVVKSKTDIVNMILIGIDRKTIIKSFKKEINITILIPLILSILFSIPITNLILKSERLVYKIGEQELILLVLFSLFSLMVFMLYRNLSLSSIKSLDCIEVQKKNSIFNKKTKKKIKLGVVFIPFIMIAYTMLLLSGTSIMLCLMMLVFIILLTITLYFLFFILAKLPIRKFNRIALYVMNNIYSNKIFYIMSILNLTLLLLFSMIGFHLSAILQESADLNLKTKLPYNLMMKSDTLDHVVQVLKKSKDVKSFTIMNYDDVVNTDERIKDKKIRLNEIKRNEYYAKFQVIDGENLFEGDKNGVLIARDYADAYKYSIGDKIYVNSAGKEEVYKIKGIYESGGINSNWMLKESENHFTKSIILVNSKNKSVLNKLKDTFVADADSIGHYIQYQMEYFLNSFKLICLIFALGSLVFNINLMYLLKDLDKKDDSIIRIVGLGKDLLVFKEIIKVVFIAIISIIISLMIFVGILMAFRMMFSIKILLNIKDLLVSNLMIISLFVIVTMLTNKRISRNDLLNMKDI</sequence>
<keyword evidence="1" id="KW-0812">Transmembrane</keyword>
<dbReference type="PANTHER" id="PTHR30287:SF2">
    <property type="entry name" value="BLL1001 PROTEIN"/>
    <property type="match status" value="1"/>
</dbReference>